<dbReference type="EMBL" id="JABEYC010000348">
    <property type="protein sequence ID" value="KAF4978711.1"/>
    <property type="molecule type" value="Genomic_DNA"/>
</dbReference>
<organism evidence="1 2">
    <name type="scientific">Fusarium zealandicum</name>
    <dbReference type="NCBI Taxonomy" id="1053134"/>
    <lineage>
        <taxon>Eukaryota</taxon>
        <taxon>Fungi</taxon>
        <taxon>Dikarya</taxon>
        <taxon>Ascomycota</taxon>
        <taxon>Pezizomycotina</taxon>
        <taxon>Sordariomycetes</taxon>
        <taxon>Hypocreomycetidae</taxon>
        <taxon>Hypocreales</taxon>
        <taxon>Nectriaceae</taxon>
        <taxon>Fusarium</taxon>
        <taxon>Fusarium staphyleae species complex</taxon>
    </lineage>
</organism>
<evidence type="ECO:0000313" key="2">
    <source>
        <dbReference type="Proteomes" id="UP000635477"/>
    </source>
</evidence>
<name>A0A8H4UL84_9HYPO</name>
<dbReference type="Proteomes" id="UP000635477">
    <property type="component" value="Unassembled WGS sequence"/>
</dbReference>
<evidence type="ECO:0000313" key="1">
    <source>
        <dbReference type="EMBL" id="KAF4978711.1"/>
    </source>
</evidence>
<sequence length="185" mass="20343">MLHYGDFWQLSKLRWRTPAPESLKQGFTSKDLNYIYAVKGIDELDARGMSSTTPVFVTETASADVGGRGTGLLQEFIGLGGNYGIARRVSPSNARSAGRPFSVVPSLKVDDYASLPHFRRTAMQAQANVNRISYIDTLPISEARSTMAKALTERCTMVPTLQVKRCTWLESQGLSASAAYNQNFP</sequence>
<reference evidence="1" key="1">
    <citation type="journal article" date="2020" name="BMC Genomics">
        <title>Correction to: Identification and distribution of gene clusters required for synthesis of sphingolipid metabolism inhibitors in diverse species of the filamentous fungus Fusarium.</title>
        <authorList>
            <person name="Kim H.S."/>
            <person name="Lohmar J.M."/>
            <person name="Busman M."/>
            <person name="Brown D.W."/>
            <person name="Naumann T.A."/>
            <person name="Divon H.H."/>
            <person name="Lysoe E."/>
            <person name="Uhlig S."/>
            <person name="Proctor R.H."/>
        </authorList>
    </citation>
    <scope>NUCLEOTIDE SEQUENCE</scope>
    <source>
        <strain evidence="1">NRRL 22465</strain>
    </source>
</reference>
<keyword evidence="2" id="KW-1185">Reference proteome</keyword>
<reference evidence="1" key="2">
    <citation type="submission" date="2020-05" db="EMBL/GenBank/DDBJ databases">
        <authorList>
            <person name="Kim H.-S."/>
            <person name="Proctor R.H."/>
            <person name="Brown D.W."/>
        </authorList>
    </citation>
    <scope>NUCLEOTIDE SEQUENCE</scope>
    <source>
        <strain evidence="1">NRRL 22465</strain>
    </source>
</reference>
<comment type="caution">
    <text evidence="1">The sequence shown here is derived from an EMBL/GenBank/DDBJ whole genome shotgun (WGS) entry which is preliminary data.</text>
</comment>
<protein>
    <submittedName>
        <fullName evidence="1">Uncharacterized protein</fullName>
    </submittedName>
</protein>
<accession>A0A8H4UL84</accession>
<proteinExistence type="predicted"/>
<dbReference type="AlphaFoldDB" id="A0A8H4UL84"/>
<gene>
    <name evidence="1" type="ORF">FZEAL_4953</name>
</gene>